<gene>
    <name evidence="3" type="primary">Efcab7_1</name>
    <name evidence="3" type="ORF">FORRUF_R04041</name>
</gene>
<name>A0A7L0MWP3_9PASS</name>
<dbReference type="PANTHER" id="PTHR46819:SF1">
    <property type="entry name" value="EF-HAND CALCIUM-BINDING DOMAIN-CONTAINING PROTEIN 7"/>
    <property type="match status" value="1"/>
</dbReference>
<comment type="caution">
    <text evidence="3">The sequence shown here is derived from an EMBL/GenBank/DDBJ whole genome shotgun (WGS) entry which is preliminary data.</text>
</comment>
<feature type="non-terminal residue" evidence="3">
    <location>
        <position position="1"/>
    </location>
</feature>
<dbReference type="InterPro" id="IPR052266">
    <property type="entry name" value="Miro-EF-hand_domain"/>
</dbReference>
<dbReference type="PANTHER" id="PTHR46819">
    <property type="entry name" value="EF-HAND CALCIUM-BINDING DOMAIN-CONTAINING PROTEIN 7"/>
    <property type="match status" value="1"/>
</dbReference>
<evidence type="ECO:0000313" key="3">
    <source>
        <dbReference type="EMBL" id="NXK85547.1"/>
    </source>
</evidence>
<dbReference type="AlphaFoldDB" id="A0A7L0MWP3"/>
<organism evidence="3 4">
    <name type="scientific">Formicarius rufipectus</name>
    <dbReference type="NCBI Taxonomy" id="1118560"/>
    <lineage>
        <taxon>Eukaryota</taxon>
        <taxon>Metazoa</taxon>
        <taxon>Chordata</taxon>
        <taxon>Craniata</taxon>
        <taxon>Vertebrata</taxon>
        <taxon>Euteleostomi</taxon>
        <taxon>Archelosauria</taxon>
        <taxon>Archosauria</taxon>
        <taxon>Dinosauria</taxon>
        <taxon>Saurischia</taxon>
        <taxon>Theropoda</taxon>
        <taxon>Coelurosauria</taxon>
        <taxon>Aves</taxon>
        <taxon>Neognathae</taxon>
        <taxon>Neoaves</taxon>
        <taxon>Telluraves</taxon>
        <taxon>Australaves</taxon>
        <taxon>Passeriformes</taxon>
        <taxon>Formicariidae</taxon>
        <taxon>Formicarius</taxon>
    </lineage>
</organism>
<accession>A0A7L0MWP3</accession>
<keyword evidence="2" id="KW-0677">Repeat</keyword>
<evidence type="ECO:0000256" key="2">
    <source>
        <dbReference type="ARBA" id="ARBA00022737"/>
    </source>
</evidence>
<keyword evidence="4" id="KW-1185">Reference proteome</keyword>
<reference evidence="3 4" key="1">
    <citation type="submission" date="2019-09" db="EMBL/GenBank/DDBJ databases">
        <title>Bird 10,000 Genomes (B10K) Project - Family phase.</title>
        <authorList>
            <person name="Zhang G."/>
        </authorList>
    </citation>
    <scope>NUCLEOTIDE SEQUENCE [LARGE SCALE GENOMIC DNA]</scope>
    <source>
        <strain evidence="3">B10K-DU-001-43</strain>
        <tissue evidence="3">Muscle</tissue>
    </source>
</reference>
<dbReference type="Proteomes" id="UP000520463">
    <property type="component" value="Unassembled WGS sequence"/>
</dbReference>
<protein>
    <submittedName>
        <fullName evidence="3">EFCB7 protein</fullName>
    </submittedName>
</protein>
<dbReference type="OrthoDB" id="26525at2759"/>
<sequence length="232" mass="26524">SQEWPCVKSKGCFYLEEDGEIISHKYKLHLPQRSSVCITIRPLNVPQVEGESCHWLAVDTALFILKENETQENLQLVSFTEPQDQEMSGWKGELESGVYWLLPFTTGCRLKKGNPQTPGEAKLLCRDEDGELVLTKEFRAQGCKTAPSLKSCYHEWDFGFGKIKGVGRENRFLTAPFYLFPTENFEMKRNELTRKGFLDLILMEATDRDGDPGDLWVTLLSLGYNKALEMTE</sequence>
<dbReference type="GO" id="GO:0046872">
    <property type="term" value="F:metal ion binding"/>
    <property type="evidence" value="ECO:0007669"/>
    <property type="project" value="UniProtKB-KW"/>
</dbReference>
<proteinExistence type="predicted"/>
<dbReference type="EMBL" id="VXAU01000088">
    <property type="protein sequence ID" value="NXK85547.1"/>
    <property type="molecule type" value="Genomic_DNA"/>
</dbReference>
<feature type="non-terminal residue" evidence="3">
    <location>
        <position position="232"/>
    </location>
</feature>
<dbReference type="GO" id="GO:1903569">
    <property type="term" value="P:positive regulation of protein localization to ciliary membrane"/>
    <property type="evidence" value="ECO:0007669"/>
    <property type="project" value="TreeGrafter"/>
</dbReference>
<dbReference type="GO" id="GO:0060170">
    <property type="term" value="C:ciliary membrane"/>
    <property type="evidence" value="ECO:0007669"/>
    <property type="project" value="TreeGrafter"/>
</dbReference>
<evidence type="ECO:0000313" key="4">
    <source>
        <dbReference type="Proteomes" id="UP000520463"/>
    </source>
</evidence>
<keyword evidence="1" id="KW-0479">Metal-binding</keyword>
<dbReference type="GO" id="GO:0098797">
    <property type="term" value="C:plasma membrane protein complex"/>
    <property type="evidence" value="ECO:0007669"/>
    <property type="project" value="TreeGrafter"/>
</dbReference>
<evidence type="ECO:0000256" key="1">
    <source>
        <dbReference type="ARBA" id="ARBA00022723"/>
    </source>
</evidence>